<dbReference type="NCBIfam" id="NF004727">
    <property type="entry name" value="PRK06073.1-2"/>
    <property type="match status" value="1"/>
</dbReference>
<gene>
    <name evidence="8" type="ORF">GCM10007981_09490</name>
</gene>
<keyword evidence="9" id="KW-1185">Reference proteome</keyword>
<comment type="caution">
    <text evidence="8">The sequence shown here is derived from an EMBL/GenBank/DDBJ whole genome shotgun (WGS) entry which is preliminary data.</text>
</comment>
<evidence type="ECO:0000256" key="7">
    <source>
        <dbReference type="SAM" id="Phobius"/>
    </source>
</evidence>
<dbReference type="GO" id="GO:0008137">
    <property type="term" value="F:NADH dehydrogenase (ubiquinone) activity"/>
    <property type="evidence" value="ECO:0007669"/>
    <property type="project" value="InterPro"/>
</dbReference>
<dbReference type="GO" id="GO:0016020">
    <property type="term" value="C:membrane"/>
    <property type="evidence" value="ECO:0007669"/>
    <property type="project" value="UniProtKB-SubCell"/>
</dbReference>
<comment type="similarity">
    <text evidence="2">Belongs to the complex I subunit 3 family.</text>
</comment>
<reference evidence="8" key="2">
    <citation type="submission" date="2020-09" db="EMBL/GenBank/DDBJ databases">
        <authorList>
            <person name="Sun Q."/>
            <person name="Ohkuma M."/>
        </authorList>
    </citation>
    <scope>NUCLEOTIDE SEQUENCE</scope>
    <source>
        <strain evidence="8">JCM 10088</strain>
    </source>
</reference>
<evidence type="ECO:0000256" key="3">
    <source>
        <dbReference type="ARBA" id="ARBA00022448"/>
    </source>
</evidence>
<proteinExistence type="inferred from homology"/>
<evidence type="ECO:0000313" key="8">
    <source>
        <dbReference type="EMBL" id="GGP20631.1"/>
    </source>
</evidence>
<evidence type="ECO:0000256" key="2">
    <source>
        <dbReference type="ARBA" id="ARBA00008472"/>
    </source>
</evidence>
<dbReference type="InterPro" id="IPR000440">
    <property type="entry name" value="NADH_UbQ/plastoQ_OxRdtase_su3"/>
</dbReference>
<accession>A0A830GVU2</accession>
<protein>
    <submittedName>
        <fullName evidence="8">NADH dehydrogenase subunit A</fullName>
    </submittedName>
</protein>
<evidence type="ECO:0000256" key="5">
    <source>
        <dbReference type="ARBA" id="ARBA00022989"/>
    </source>
</evidence>
<evidence type="ECO:0000313" key="9">
    <source>
        <dbReference type="Proteomes" id="UP000610960"/>
    </source>
</evidence>
<dbReference type="EMBL" id="BMNL01000002">
    <property type="protein sequence ID" value="GGP20631.1"/>
    <property type="molecule type" value="Genomic_DNA"/>
</dbReference>
<keyword evidence="5 7" id="KW-1133">Transmembrane helix</keyword>
<reference evidence="8" key="1">
    <citation type="journal article" date="2014" name="Int. J. Syst. Evol. Microbiol.">
        <title>Complete genome sequence of Corynebacterium casei LMG S-19264T (=DSM 44701T), isolated from a smear-ripened cheese.</title>
        <authorList>
            <consortium name="US DOE Joint Genome Institute (JGI-PGF)"/>
            <person name="Walter F."/>
            <person name="Albersmeier A."/>
            <person name="Kalinowski J."/>
            <person name="Ruckert C."/>
        </authorList>
    </citation>
    <scope>NUCLEOTIDE SEQUENCE</scope>
    <source>
        <strain evidence="8">JCM 10088</strain>
    </source>
</reference>
<evidence type="ECO:0000256" key="4">
    <source>
        <dbReference type="ARBA" id="ARBA00022692"/>
    </source>
</evidence>
<organism evidence="8 9">
    <name type="scientific">Thermocladium modestius</name>
    <dbReference type="NCBI Taxonomy" id="62609"/>
    <lineage>
        <taxon>Archaea</taxon>
        <taxon>Thermoproteota</taxon>
        <taxon>Thermoprotei</taxon>
        <taxon>Thermoproteales</taxon>
        <taxon>Thermoproteaceae</taxon>
        <taxon>Thermocladium</taxon>
    </lineage>
</organism>
<dbReference type="InterPro" id="IPR038430">
    <property type="entry name" value="NDAH_ubi_oxred_su3_sf"/>
</dbReference>
<dbReference type="AlphaFoldDB" id="A0A830GVU2"/>
<name>A0A830GVU2_9CREN</name>
<feature type="transmembrane region" description="Helical" evidence="7">
    <location>
        <begin position="79"/>
        <end position="101"/>
    </location>
</feature>
<dbReference type="Gene3D" id="1.20.58.1610">
    <property type="entry name" value="NADH:ubiquinone/plastoquinone oxidoreductase, chain 3"/>
    <property type="match status" value="1"/>
</dbReference>
<keyword evidence="3" id="KW-0813">Transport</keyword>
<dbReference type="Pfam" id="PF00507">
    <property type="entry name" value="Oxidored_q4"/>
    <property type="match status" value="1"/>
</dbReference>
<keyword evidence="6 7" id="KW-0472">Membrane</keyword>
<feature type="transmembrane region" description="Helical" evidence="7">
    <location>
        <begin position="20"/>
        <end position="44"/>
    </location>
</feature>
<feature type="transmembrane region" description="Helical" evidence="7">
    <location>
        <begin position="107"/>
        <end position="126"/>
    </location>
</feature>
<comment type="subcellular location">
    <subcellularLocation>
        <location evidence="1">Membrane</location>
    </subcellularLocation>
</comment>
<sequence>MDRRSSYAYKYSFYNPVMSAVGSIVAVVFLLAIGLLTDGVVLLLRRIFGKRKESPVKTMRFEAGNIPVGEAKSMLPMQYIGFLIMFLSVEPVIGLLLTLSFYPALPLMYFLAVSLITMLPAIYVAYRDATELAYSPQIKKAARK</sequence>
<evidence type="ECO:0000256" key="1">
    <source>
        <dbReference type="ARBA" id="ARBA00004370"/>
    </source>
</evidence>
<evidence type="ECO:0000256" key="6">
    <source>
        <dbReference type="ARBA" id="ARBA00023136"/>
    </source>
</evidence>
<keyword evidence="4 7" id="KW-0812">Transmembrane</keyword>
<dbReference type="Proteomes" id="UP000610960">
    <property type="component" value="Unassembled WGS sequence"/>
</dbReference>